<dbReference type="Gene3D" id="3.40.720.10">
    <property type="entry name" value="Alkaline Phosphatase, subunit A"/>
    <property type="match status" value="1"/>
</dbReference>
<feature type="transmembrane region" description="Helical" evidence="1">
    <location>
        <begin position="71"/>
        <end position="89"/>
    </location>
</feature>
<evidence type="ECO:0000259" key="2">
    <source>
        <dbReference type="Pfam" id="PF00884"/>
    </source>
</evidence>
<gene>
    <name evidence="3" type="ORF">SAMN02745111_01272</name>
</gene>
<evidence type="ECO:0000313" key="3">
    <source>
        <dbReference type="EMBL" id="SKA66285.1"/>
    </source>
</evidence>
<keyword evidence="1" id="KW-0812">Transmembrane</keyword>
<feature type="domain" description="Sulfatase N-terminal" evidence="2">
    <location>
        <begin position="174"/>
        <end position="427"/>
    </location>
</feature>
<dbReference type="Proteomes" id="UP000190814">
    <property type="component" value="Unassembled WGS sequence"/>
</dbReference>
<feature type="transmembrane region" description="Helical" evidence="1">
    <location>
        <begin position="101"/>
        <end position="119"/>
    </location>
</feature>
<organism evidence="3 4">
    <name type="scientific">Eubacterium uniforme</name>
    <dbReference type="NCBI Taxonomy" id="39495"/>
    <lineage>
        <taxon>Bacteria</taxon>
        <taxon>Bacillati</taxon>
        <taxon>Bacillota</taxon>
        <taxon>Clostridia</taxon>
        <taxon>Eubacteriales</taxon>
        <taxon>Eubacteriaceae</taxon>
        <taxon>Eubacterium</taxon>
    </lineage>
</organism>
<feature type="transmembrane region" description="Helical" evidence="1">
    <location>
        <begin position="44"/>
        <end position="65"/>
    </location>
</feature>
<feature type="transmembrane region" description="Helical" evidence="1">
    <location>
        <begin position="125"/>
        <end position="148"/>
    </location>
</feature>
<protein>
    <recommendedName>
        <fullName evidence="2">Sulfatase N-terminal domain-containing protein</fullName>
    </recommendedName>
</protein>
<dbReference type="AlphaFoldDB" id="A0A1T4VN11"/>
<keyword evidence="1" id="KW-1133">Transmembrane helix</keyword>
<reference evidence="3 4" key="1">
    <citation type="submission" date="2017-02" db="EMBL/GenBank/DDBJ databases">
        <authorList>
            <person name="Peterson S.W."/>
        </authorList>
    </citation>
    <scope>NUCLEOTIDE SEQUENCE [LARGE SCALE GENOMIC DNA]</scope>
    <source>
        <strain evidence="3 4">ATCC 35992</strain>
    </source>
</reference>
<keyword evidence="1" id="KW-0472">Membrane</keyword>
<feature type="transmembrane region" description="Helical" evidence="1">
    <location>
        <begin position="12"/>
        <end position="32"/>
    </location>
</feature>
<dbReference type="SUPFAM" id="SSF53649">
    <property type="entry name" value="Alkaline phosphatase-like"/>
    <property type="match status" value="1"/>
</dbReference>
<keyword evidence="4" id="KW-1185">Reference proteome</keyword>
<dbReference type="STRING" id="39495.SAMN02745111_01272"/>
<dbReference type="EMBL" id="FUXZ01000007">
    <property type="protein sequence ID" value="SKA66285.1"/>
    <property type="molecule type" value="Genomic_DNA"/>
</dbReference>
<sequence length="507" mass="59809">MDKLKQSVVYKYLKVLLCLFLMCVYPCAYMYLSNIGETKIKVVIVPLFMFYMIAFFVFHIVIIFARDIYKSGTIACVFMLIFLNFNIVYKFIVSKIKINDIFLLVLFMFFWFVMSIYIVRSKIDYDLVVFCIIFAFGGLILFNLIMAVPKFTKMNPKKNVIKVEQYAKNKNNRPNIYYVLLDEYAGKENLQYYYDFDNSKFLNDIEKMGFNISNTTYNYEGILTSEIVPNILNLNYVTEIDGLQMNNLNLLDNPVMYRFFKDLGYDINIINHLGLFDTKDVNVLYETENADREKGVGAHDVDYYLIFNSAIEQIYQIVKKSQKSSSYDNYRNDCKNAINMLKNSCDYVDDKPTFTLCYMMLPHQPFVFDEKGQPIDDEKKVYNWETPELYINQLKYLNGHLEEFIHNVKEKDPNAVIVIQGDHGTRYAYFRMCDYAKDEYNAALETEKMQNALNCVYFGGKKIDIEGMSAINTWRKILNELYGTNYEMINPEKKFVYKWKYCVGANR</sequence>
<dbReference type="Pfam" id="PF00884">
    <property type="entry name" value="Sulfatase"/>
    <property type="match status" value="1"/>
</dbReference>
<dbReference type="InterPro" id="IPR000917">
    <property type="entry name" value="Sulfatase_N"/>
</dbReference>
<proteinExistence type="predicted"/>
<evidence type="ECO:0000256" key="1">
    <source>
        <dbReference type="SAM" id="Phobius"/>
    </source>
</evidence>
<dbReference type="InterPro" id="IPR017850">
    <property type="entry name" value="Alkaline_phosphatase_core_sf"/>
</dbReference>
<accession>A0A1T4VN11</accession>
<evidence type="ECO:0000313" key="4">
    <source>
        <dbReference type="Proteomes" id="UP000190814"/>
    </source>
</evidence>
<name>A0A1T4VN11_9FIRM</name>